<organism evidence="10 11">
    <name type="scientific">Brachionus calyciflorus</name>
    <dbReference type="NCBI Taxonomy" id="104777"/>
    <lineage>
        <taxon>Eukaryota</taxon>
        <taxon>Metazoa</taxon>
        <taxon>Spiralia</taxon>
        <taxon>Gnathifera</taxon>
        <taxon>Rotifera</taxon>
        <taxon>Eurotatoria</taxon>
        <taxon>Monogononta</taxon>
        <taxon>Pseudotrocha</taxon>
        <taxon>Ploima</taxon>
        <taxon>Brachionidae</taxon>
        <taxon>Brachionus</taxon>
    </lineage>
</organism>
<dbReference type="Pfam" id="PF00210">
    <property type="entry name" value="Ferritin"/>
    <property type="match status" value="1"/>
</dbReference>
<dbReference type="InterPro" id="IPR012347">
    <property type="entry name" value="Ferritin-like"/>
</dbReference>
<feature type="domain" description="Ferritin-like diiron" evidence="9">
    <location>
        <begin position="11"/>
        <end position="160"/>
    </location>
</feature>
<keyword evidence="3 8" id="KW-0479">Metal-binding</keyword>
<proteinExistence type="inferred from homology"/>
<comment type="caution">
    <text evidence="10">The sequence shown here is derived from an EMBL/GenBank/DDBJ whole genome shotgun (WGS) entry which is preliminary data.</text>
</comment>
<dbReference type="GO" id="GO:0004322">
    <property type="term" value="F:ferroxidase activity"/>
    <property type="evidence" value="ECO:0007669"/>
    <property type="project" value="UniProtKB-EC"/>
</dbReference>
<dbReference type="OrthoDB" id="186462at2759"/>
<dbReference type="EMBL" id="CAJNOC010000185">
    <property type="protein sequence ID" value="CAF0724122.1"/>
    <property type="molecule type" value="Genomic_DNA"/>
</dbReference>
<name>A0A813MLS5_9BILA</name>
<evidence type="ECO:0000259" key="9">
    <source>
        <dbReference type="PROSITE" id="PS50905"/>
    </source>
</evidence>
<keyword evidence="4 8" id="KW-0560">Oxidoreductase</keyword>
<sequence>MSVTQNVSIRQNFDETCESMLNQLINVVVTRNYNYHGVAYWFDRVDIGLVGFAQLFRLCASYNYNLTRKLMDYVVLRGGHVVLGDIPKPDTSLYTTPSDTLEYMIQSYKELNDLAISLHKMADENQDANLTDFLEAEIIRPVSKVIRRIGVLVANVRRAGPGLGEYQVNKHLKVYLTRMVNPTLESVNFSSII</sequence>
<evidence type="ECO:0000256" key="8">
    <source>
        <dbReference type="RuleBase" id="RU361145"/>
    </source>
</evidence>
<evidence type="ECO:0000256" key="4">
    <source>
        <dbReference type="ARBA" id="ARBA00023002"/>
    </source>
</evidence>
<dbReference type="AlphaFoldDB" id="A0A813MLS5"/>
<dbReference type="GO" id="GO:0006826">
    <property type="term" value="P:iron ion transport"/>
    <property type="evidence" value="ECO:0007669"/>
    <property type="project" value="InterPro"/>
</dbReference>
<dbReference type="InterPro" id="IPR001519">
    <property type="entry name" value="Ferritin"/>
</dbReference>
<gene>
    <name evidence="10" type="ORF">OXX778_LOCUS2391</name>
</gene>
<dbReference type="InterPro" id="IPR009078">
    <property type="entry name" value="Ferritin-like_SF"/>
</dbReference>
<evidence type="ECO:0000256" key="5">
    <source>
        <dbReference type="ARBA" id="ARBA00023004"/>
    </source>
</evidence>
<dbReference type="InterPro" id="IPR008331">
    <property type="entry name" value="Ferritin_DPS_dom"/>
</dbReference>
<evidence type="ECO:0000256" key="6">
    <source>
        <dbReference type="ARBA" id="ARBA00025111"/>
    </source>
</evidence>
<accession>A0A813MLS5</accession>
<dbReference type="PROSITE" id="PS50905">
    <property type="entry name" value="FERRITIN_LIKE"/>
    <property type="match status" value="1"/>
</dbReference>
<keyword evidence="5 8" id="KW-0408">Iron</keyword>
<comment type="catalytic activity">
    <reaction evidence="7 8">
        <text>4 Fe(2+) + O2 + 4 H(+) = 4 Fe(3+) + 2 H2O</text>
        <dbReference type="Rhea" id="RHEA:11148"/>
        <dbReference type="ChEBI" id="CHEBI:15377"/>
        <dbReference type="ChEBI" id="CHEBI:15378"/>
        <dbReference type="ChEBI" id="CHEBI:15379"/>
        <dbReference type="ChEBI" id="CHEBI:29033"/>
        <dbReference type="ChEBI" id="CHEBI:29034"/>
        <dbReference type="EC" id="1.16.3.1"/>
    </reaction>
</comment>
<keyword evidence="2 8" id="KW-0409">Iron storage</keyword>
<dbReference type="PANTHER" id="PTHR11431">
    <property type="entry name" value="FERRITIN"/>
    <property type="match status" value="1"/>
</dbReference>
<protein>
    <recommendedName>
        <fullName evidence="8">Ferritin</fullName>
        <ecNumber evidence="8">1.16.3.1</ecNumber>
    </recommendedName>
</protein>
<dbReference type="EC" id="1.16.3.1" evidence="8"/>
<comment type="function">
    <text evidence="8">Stores iron in a soluble, non-toxic, readily available form. Important for iron homeostasis. Iron is taken up in the ferrous form and deposited as ferric hydroxides after oxidation.</text>
</comment>
<dbReference type="GO" id="GO:0008198">
    <property type="term" value="F:ferrous iron binding"/>
    <property type="evidence" value="ECO:0007669"/>
    <property type="project" value="TreeGrafter"/>
</dbReference>
<dbReference type="Gene3D" id="1.20.1260.10">
    <property type="match status" value="1"/>
</dbReference>
<dbReference type="InterPro" id="IPR009040">
    <property type="entry name" value="Ferritin-like_diiron"/>
</dbReference>
<dbReference type="PANTHER" id="PTHR11431:SF75">
    <property type="entry name" value="FERRITIN"/>
    <property type="match status" value="1"/>
</dbReference>
<evidence type="ECO:0000256" key="2">
    <source>
        <dbReference type="ARBA" id="ARBA00022434"/>
    </source>
</evidence>
<keyword evidence="11" id="KW-1185">Reference proteome</keyword>
<dbReference type="GO" id="GO:0008199">
    <property type="term" value="F:ferric iron binding"/>
    <property type="evidence" value="ECO:0007669"/>
    <property type="project" value="InterPro"/>
</dbReference>
<evidence type="ECO:0000313" key="10">
    <source>
        <dbReference type="EMBL" id="CAF0724122.1"/>
    </source>
</evidence>
<comment type="similarity">
    <text evidence="1 8">Belongs to the ferritin family.</text>
</comment>
<dbReference type="GO" id="GO:0006879">
    <property type="term" value="P:intracellular iron ion homeostasis"/>
    <property type="evidence" value="ECO:0007669"/>
    <property type="project" value="UniProtKB-KW"/>
</dbReference>
<dbReference type="CDD" id="cd01056">
    <property type="entry name" value="Euk_Ferritin"/>
    <property type="match status" value="1"/>
</dbReference>
<evidence type="ECO:0000256" key="3">
    <source>
        <dbReference type="ARBA" id="ARBA00022723"/>
    </source>
</evidence>
<comment type="function">
    <text evidence="6">Stores iron in a soluble, non-toxic, readily available form. Important for iron homeostasis. Has ferroxidase activity. Iron is taken up in the ferrous form and deposited as ferric hydroxides after oxidation.</text>
</comment>
<dbReference type="GO" id="GO:0005737">
    <property type="term" value="C:cytoplasm"/>
    <property type="evidence" value="ECO:0007669"/>
    <property type="project" value="TreeGrafter"/>
</dbReference>
<evidence type="ECO:0000313" key="11">
    <source>
        <dbReference type="Proteomes" id="UP000663879"/>
    </source>
</evidence>
<dbReference type="Proteomes" id="UP000663879">
    <property type="component" value="Unassembled WGS sequence"/>
</dbReference>
<evidence type="ECO:0000256" key="1">
    <source>
        <dbReference type="ARBA" id="ARBA00007513"/>
    </source>
</evidence>
<evidence type="ECO:0000256" key="7">
    <source>
        <dbReference type="ARBA" id="ARBA00047990"/>
    </source>
</evidence>
<dbReference type="SUPFAM" id="SSF47240">
    <property type="entry name" value="Ferritin-like"/>
    <property type="match status" value="1"/>
</dbReference>
<reference evidence="10" key="1">
    <citation type="submission" date="2021-02" db="EMBL/GenBank/DDBJ databases">
        <authorList>
            <person name="Nowell W R."/>
        </authorList>
    </citation>
    <scope>NUCLEOTIDE SEQUENCE</scope>
    <source>
        <strain evidence="10">Ploen Becks lab</strain>
    </source>
</reference>